<proteinExistence type="inferred from homology"/>
<dbReference type="PANTHER" id="PTHR18964:SF173">
    <property type="entry name" value="GLUCOKINASE"/>
    <property type="match status" value="1"/>
</dbReference>
<dbReference type="InterPro" id="IPR049874">
    <property type="entry name" value="ROK_cs"/>
</dbReference>
<comment type="caution">
    <text evidence="3">The sequence shown here is derived from an EMBL/GenBank/DDBJ whole genome shotgun (WGS) entry which is preliminary data.</text>
</comment>
<dbReference type="EMBL" id="PIQI01000014">
    <property type="protein sequence ID" value="PJZ05727.1"/>
    <property type="molecule type" value="Genomic_DNA"/>
</dbReference>
<dbReference type="InterPro" id="IPR036390">
    <property type="entry name" value="WH_DNA-bd_sf"/>
</dbReference>
<protein>
    <submittedName>
        <fullName evidence="3">ROK family protein</fullName>
    </submittedName>
</protein>
<dbReference type="Proteomes" id="UP000232062">
    <property type="component" value="Unassembled WGS sequence"/>
</dbReference>
<dbReference type="InterPro" id="IPR043129">
    <property type="entry name" value="ATPase_NBD"/>
</dbReference>
<evidence type="ECO:0000256" key="1">
    <source>
        <dbReference type="ARBA" id="ARBA00006479"/>
    </source>
</evidence>
<evidence type="ECO:0000313" key="4">
    <source>
        <dbReference type="Proteomes" id="UP000232062"/>
    </source>
</evidence>
<dbReference type="SUPFAM" id="SSF46785">
    <property type="entry name" value="Winged helix' DNA-binding domain"/>
    <property type="match status" value="1"/>
</dbReference>
<dbReference type="AlphaFoldDB" id="A0A2M9WDZ2"/>
<dbReference type="RefSeq" id="WP_100701572.1">
    <property type="nucleotide sequence ID" value="NZ_PIQI01000014.1"/>
</dbReference>
<sequence length="377" mass="41055">MKAAGKGPALLRLNNLKRVMTQLRSARITSRQDLALALQLSKNTVSLIVDDLLAQGLMNELGPVSVAAAGRPKIEISLRAEKLKSAGIMVERNAIHWRVCDYFSQVIAEQTWQTPTADPEHLLHELVEVCQTLHAAHPELLGIAVGFPGIIDPQRGWVHFSAHLGWQDVDVLTPLLSACELPLRIMHNAKAAALLSVQQLDLDKSQSHFYLRIGEGVGGALVEQGEVFVGSSWTAGEIGHLQVQPKGLRCSCGRLGCLETLVSQPAVQQQLAQRKAGLRWQNASSEPQIVNEVMALTGQHVGYALSHVMQLVNPASIVIDGPWNTHPAFIQAVEETAQASTLAFTFSHTQLHFLPQRVDPANGLALAVIEQYERAIS</sequence>
<name>A0A2M9WDZ2_9GAMM</name>
<dbReference type="Gene3D" id="3.30.420.40">
    <property type="match status" value="2"/>
</dbReference>
<comment type="similarity">
    <text evidence="1">Belongs to the ROK (NagC/XylR) family.</text>
</comment>
<evidence type="ECO:0000256" key="2">
    <source>
        <dbReference type="ARBA" id="ARBA00023277"/>
    </source>
</evidence>
<reference evidence="3 4" key="1">
    <citation type="submission" date="2017-11" db="EMBL/GenBank/DDBJ databases">
        <title>The genome sequence of Pantoea rodasii DSM 26611.</title>
        <authorList>
            <person name="Gao J."/>
            <person name="Mao X."/>
            <person name="Sun J."/>
        </authorList>
    </citation>
    <scope>NUCLEOTIDE SEQUENCE [LARGE SCALE GENOMIC DNA]</scope>
    <source>
        <strain evidence="3 4">DSM 26611</strain>
    </source>
</reference>
<dbReference type="PROSITE" id="PS01125">
    <property type="entry name" value="ROK"/>
    <property type="match status" value="1"/>
</dbReference>
<dbReference type="InterPro" id="IPR000600">
    <property type="entry name" value="ROK"/>
</dbReference>
<organism evidence="3 4">
    <name type="scientific">Pantoea rodasii</name>
    <dbReference type="NCBI Taxonomy" id="1076549"/>
    <lineage>
        <taxon>Bacteria</taxon>
        <taxon>Pseudomonadati</taxon>
        <taxon>Pseudomonadota</taxon>
        <taxon>Gammaproteobacteria</taxon>
        <taxon>Enterobacterales</taxon>
        <taxon>Erwiniaceae</taxon>
        <taxon>Pantoea</taxon>
    </lineage>
</organism>
<keyword evidence="2" id="KW-0119">Carbohydrate metabolism</keyword>
<dbReference type="OrthoDB" id="8595273at2"/>
<dbReference type="Gene3D" id="1.10.10.10">
    <property type="entry name" value="Winged helix-like DNA-binding domain superfamily/Winged helix DNA-binding domain"/>
    <property type="match status" value="1"/>
</dbReference>
<keyword evidence="4" id="KW-1185">Reference proteome</keyword>
<evidence type="ECO:0000313" key="3">
    <source>
        <dbReference type="EMBL" id="PJZ05727.1"/>
    </source>
</evidence>
<dbReference type="SUPFAM" id="SSF53067">
    <property type="entry name" value="Actin-like ATPase domain"/>
    <property type="match status" value="1"/>
</dbReference>
<dbReference type="Pfam" id="PF00480">
    <property type="entry name" value="ROK"/>
    <property type="match status" value="1"/>
</dbReference>
<accession>A0A2M9WDZ2</accession>
<dbReference type="InterPro" id="IPR036388">
    <property type="entry name" value="WH-like_DNA-bd_sf"/>
</dbReference>
<gene>
    <name evidence="3" type="ORF">PRCB_10140</name>
</gene>
<dbReference type="PANTHER" id="PTHR18964">
    <property type="entry name" value="ROK (REPRESSOR, ORF, KINASE) FAMILY"/>
    <property type="match status" value="1"/>
</dbReference>